<evidence type="ECO:0000256" key="1">
    <source>
        <dbReference type="ARBA" id="ARBA00003456"/>
    </source>
</evidence>
<keyword evidence="5 11" id="KW-0375">Hydrogen ion transport</keyword>
<comment type="function">
    <text evidence="1 11">Produces ATP from ADP in the presence of a proton gradient across the membrane. The gamma chain is believed to be important in regulating ATPase activity and the flow of protons through the CF(0) complex.</text>
</comment>
<comment type="subunit">
    <text evidence="11">F-type ATPases have 2 components, CF(1) - the catalytic core - and CF(0) - the membrane proton channel. CF(1) has five subunits: alpha(3), beta(3), gamma(1), delta(1), epsilon(1). CF(0) has three main subunits: a, b and c.</text>
</comment>
<dbReference type="GO" id="GO:0042777">
    <property type="term" value="P:proton motive force-driven plasma membrane ATP synthesis"/>
    <property type="evidence" value="ECO:0007669"/>
    <property type="project" value="UniProtKB-UniRule"/>
</dbReference>
<dbReference type="OrthoDB" id="9812769at2"/>
<keyword evidence="13" id="KW-1185">Reference proteome</keyword>
<dbReference type="GO" id="GO:0046933">
    <property type="term" value="F:proton-transporting ATP synthase activity, rotational mechanism"/>
    <property type="evidence" value="ECO:0007669"/>
    <property type="project" value="UniProtKB-UniRule"/>
</dbReference>
<dbReference type="GO" id="GO:0009579">
    <property type="term" value="C:thylakoid"/>
    <property type="evidence" value="ECO:0007669"/>
    <property type="project" value="UniProtKB-SubCell"/>
</dbReference>
<sequence>MATLKDIRTRISSIKSTQQVTKAMKMVSAAKLRRAQDAAIQARPYAAKLKEMLGSLSTRVDTSLNPLLSARDDVRNVLVVLITSDRGLCGAFNANIIKLANKVITEEYGDLHRDGRVELLCAGTKGYDYFRKRGFAVEKSYPGVFQNLHFGVAKEIVEYASEKYLNGEVDRVIVVYNEFKSVLAPTLKKEVLLPISPEQDEGQEKSSGSSSDYIYEPSPSSIIDVLVPKNLNTQLWGMMLESNAADHAARMTAMDSATENAKELLRVLNISYNRARQAAITTELSEIVAGAEALQAE</sequence>
<evidence type="ECO:0000256" key="9">
    <source>
        <dbReference type="ARBA" id="ARBA00023310"/>
    </source>
</evidence>
<keyword evidence="6 11" id="KW-0406">Ion transport</keyword>
<keyword evidence="7 11" id="KW-0472">Membrane</keyword>
<comment type="caution">
    <text evidence="12">The sequence shown here is derived from an EMBL/GenBank/DDBJ whole genome shotgun (WGS) entry which is preliminary data.</text>
</comment>
<dbReference type="PROSITE" id="PS00153">
    <property type="entry name" value="ATPASE_GAMMA"/>
    <property type="match status" value="1"/>
</dbReference>
<dbReference type="InterPro" id="IPR000131">
    <property type="entry name" value="ATP_synth_F1_gsu"/>
</dbReference>
<evidence type="ECO:0000256" key="4">
    <source>
        <dbReference type="ARBA" id="ARBA00022448"/>
    </source>
</evidence>
<evidence type="ECO:0000256" key="8">
    <source>
        <dbReference type="ARBA" id="ARBA00023196"/>
    </source>
</evidence>
<dbReference type="CDD" id="cd12151">
    <property type="entry name" value="F1-ATPase_gamma"/>
    <property type="match status" value="1"/>
</dbReference>
<dbReference type="PANTHER" id="PTHR11693">
    <property type="entry name" value="ATP SYNTHASE GAMMA CHAIN"/>
    <property type="match status" value="1"/>
</dbReference>
<keyword evidence="9 11" id="KW-0066">ATP synthesis</keyword>
<evidence type="ECO:0000256" key="3">
    <source>
        <dbReference type="ARBA" id="ARBA00007681"/>
    </source>
</evidence>
<dbReference type="AlphaFoldDB" id="A0A317TA50"/>
<dbReference type="GO" id="GO:0005886">
    <property type="term" value="C:plasma membrane"/>
    <property type="evidence" value="ECO:0007669"/>
    <property type="project" value="UniProtKB-SubCell"/>
</dbReference>
<keyword evidence="4 11" id="KW-0813">Transport</keyword>
<dbReference type="FunFam" id="1.10.287.80:FF:000003">
    <property type="entry name" value="ATP synthase gamma chain, chloroplastic"/>
    <property type="match status" value="1"/>
</dbReference>
<dbReference type="Gene3D" id="3.40.1380.10">
    <property type="match status" value="1"/>
</dbReference>
<dbReference type="NCBIfam" id="TIGR01146">
    <property type="entry name" value="ATPsyn_F1gamma"/>
    <property type="match status" value="1"/>
</dbReference>
<dbReference type="InterPro" id="IPR023632">
    <property type="entry name" value="ATP_synth_F1_gsu_CS"/>
</dbReference>
<proteinExistence type="inferred from homology"/>
<dbReference type="RefSeq" id="WP_110022919.1">
    <property type="nucleotide sequence ID" value="NZ_PDNZ01000003.1"/>
</dbReference>
<keyword evidence="11" id="KW-1003">Cell membrane</keyword>
<accession>A0A317TA50</accession>
<reference evidence="13" key="1">
    <citation type="submission" date="2017-10" db="EMBL/GenBank/DDBJ databases">
        <authorList>
            <person name="Gaisin V.A."/>
            <person name="Rysina M.S."/>
            <person name="Grouzdev D.S."/>
        </authorList>
    </citation>
    <scope>NUCLEOTIDE SEQUENCE [LARGE SCALE GENOMIC DNA]</scope>
    <source>
        <strain evidence="13">V1</strain>
    </source>
</reference>
<comment type="similarity">
    <text evidence="3 11">Belongs to the ATPase gamma chain family.</text>
</comment>
<dbReference type="EMBL" id="PDNZ01000003">
    <property type="protein sequence ID" value="PWW82446.1"/>
    <property type="molecule type" value="Genomic_DNA"/>
</dbReference>
<dbReference type="InterPro" id="IPR035968">
    <property type="entry name" value="ATP_synth_F1_ATPase_gsu"/>
</dbReference>
<protein>
    <recommendedName>
        <fullName evidence="11">ATP synthase gamma chain</fullName>
    </recommendedName>
    <alternativeName>
        <fullName evidence="11">ATP synthase F1 sector gamma subunit</fullName>
    </alternativeName>
    <alternativeName>
        <fullName evidence="11">F-ATPase gamma subunit</fullName>
    </alternativeName>
</protein>
<dbReference type="PRINTS" id="PR00126">
    <property type="entry name" value="ATPASEGAMMA"/>
</dbReference>
<dbReference type="SUPFAM" id="SSF52943">
    <property type="entry name" value="ATP synthase (F1-ATPase), gamma subunit"/>
    <property type="match status" value="1"/>
</dbReference>
<evidence type="ECO:0000256" key="2">
    <source>
        <dbReference type="ARBA" id="ARBA00004170"/>
    </source>
</evidence>
<dbReference type="GO" id="GO:0045259">
    <property type="term" value="C:proton-transporting ATP synthase complex"/>
    <property type="evidence" value="ECO:0007669"/>
    <property type="project" value="UniProtKB-KW"/>
</dbReference>
<dbReference type="Proteomes" id="UP000246278">
    <property type="component" value="Unassembled WGS sequence"/>
</dbReference>
<dbReference type="Pfam" id="PF00231">
    <property type="entry name" value="ATP-synt"/>
    <property type="match status" value="1"/>
</dbReference>
<keyword evidence="8 11" id="KW-0139">CF(1)</keyword>
<comment type="subcellular location">
    <subcellularLocation>
        <location evidence="11">Cell membrane</location>
        <topology evidence="11">Peripheral membrane protein</topology>
    </subcellularLocation>
    <subcellularLocation>
        <location evidence="2">Membrane</location>
        <topology evidence="2">Peripheral membrane protein</topology>
    </subcellularLocation>
    <subcellularLocation>
        <location evidence="10">Thylakoid</location>
    </subcellularLocation>
</comment>
<evidence type="ECO:0000256" key="10">
    <source>
        <dbReference type="ARBA" id="ARBA00060385"/>
    </source>
</evidence>
<evidence type="ECO:0000256" key="7">
    <source>
        <dbReference type="ARBA" id="ARBA00023136"/>
    </source>
</evidence>
<dbReference type="NCBIfam" id="NF009958">
    <property type="entry name" value="PRK13425.1"/>
    <property type="match status" value="1"/>
</dbReference>
<dbReference type="GO" id="GO:0005524">
    <property type="term" value="F:ATP binding"/>
    <property type="evidence" value="ECO:0007669"/>
    <property type="project" value="UniProtKB-UniRule"/>
</dbReference>
<organism evidence="12 13">
    <name type="scientific">Prosthecochloris marina</name>
    <dbReference type="NCBI Taxonomy" id="2017681"/>
    <lineage>
        <taxon>Bacteria</taxon>
        <taxon>Pseudomonadati</taxon>
        <taxon>Chlorobiota</taxon>
        <taxon>Chlorobiia</taxon>
        <taxon>Chlorobiales</taxon>
        <taxon>Chlorobiaceae</taxon>
        <taxon>Prosthecochloris</taxon>
    </lineage>
</organism>
<dbReference type="PANTHER" id="PTHR11693:SF22">
    <property type="entry name" value="ATP SYNTHASE SUBUNIT GAMMA, MITOCHONDRIAL"/>
    <property type="match status" value="1"/>
</dbReference>
<name>A0A317TA50_9CHLB</name>
<dbReference type="HAMAP" id="MF_00815">
    <property type="entry name" value="ATP_synth_gamma_bact"/>
    <property type="match status" value="1"/>
</dbReference>
<evidence type="ECO:0000256" key="6">
    <source>
        <dbReference type="ARBA" id="ARBA00023065"/>
    </source>
</evidence>
<evidence type="ECO:0000313" key="12">
    <source>
        <dbReference type="EMBL" id="PWW82446.1"/>
    </source>
</evidence>
<evidence type="ECO:0000256" key="5">
    <source>
        <dbReference type="ARBA" id="ARBA00022781"/>
    </source>
</evidence>
<evidence type="ECO:0000256" key="11">
    <source>
        <dbReference type="HAMAP-Rule" id="MF_00815"/>
    </source>
</evidence>
<dbReference type="Gene3D" id="1.10.287.80">
    <property type="entry name" value="ATP synthase, gamma subunit, helix hairpin domain"/>
    <property type="match status" value="1"/>
</dbReference>
<evidence type="ECO:0000313" key="13">
    <source>
        <dbReference type="Proteomes" id="UP000246278"/>
    </source>
</evidence>
<gene>
    <name evidence="11 12" type="primary">atpG</name>
    <name evidence="12" type="ORF">CR164_05490</name>
</gene>